<evidence type="ECO:0000256" key="5">
    <source>
        <dbReference type="ARBA" id="ARBA00023136"/>
    </source>
</evidence>
<dbReference type="GO" id="GO:0005886">
    <property type="term" value="C:plasma membrane"/>
    <property type="evidence" value="ECO:0007669"/>
    <property type="project" value="UniProtKB-SubCell"/>
</dbReference>
<accession>A0A1J9Y493</accession>
<dbReference type="RefSeq" id="WP_000666845.1">
    <property type="nucleotide sequence ID" value="NZ_CP093424.1"/>
</dbReference>
<evidence type="ECO:0000313" key="11">
    <source>
        <dbReference type="EMBL" id="SMD74026.1"/>
    </source>
</evidence>
<dbReference type="Pfam" id="PF22819">
    <property type="entry name" value="TcaA_5th"/>
    <property type="match status" value="1"/>
</dbReference>
<feature type="domain" description="TcaA 4th" evidence="9">
    <location>
        <begin position="254"/>
        <end position="325"/>
    </location>
</feature>
<feature type="transmembrane region" description="Helical" evidence="6">
    <location>
        <begin position="53"/>
        <end position="73"/>
    </location>
</feature>
<evidence type="ECO:0000313" key="10">
    <source>
        <dbReference type="EMBL" id="MDK7391970.1"/>
    </source>
</evidence>
<keyword evidence="4 6" id="KW-1133">Transmembrane helix</keyword>
<dbReference type="InterPro" id="IPR054530">
    <property type="entry name" value="TcaA_4th"/>
</dbReference>
<evidence type="ECO:0000256" key="1">
    <source>
        <dbReference type="ARBA" id="ARBA00004162"/>
    </source>
</evidence>
<dbReference type="InterPro" id="IPR054528">
    <property type="entry name" value="TcaA_5th"/>
</dbReference>
<keyword evidence="2" id="KW-1003">Cell membrane</keyword>
<reference evidence="10" key="3">
    <citation type="submission" date="2022-11" db="EMBL/GenBank/DDBJ databases">
        <title>WGS-based characterization of Bacillus cereus isolated from food &amp; feed additives.</title>
        <authorList>
            <person name="Bogaerts B."/>
            <person name="Fraiture M.-A."/>
            <person name="Roosens N.H.C."/>
            <person name="De Keersmaecker S.C.J."/>
            <person name="Vanneste K."/>
        </authorList>
    </citation>
    <scope>NUCLEOTIDE SEQUENCE</scope>
    <source>
        <strain evidence="10">74.2</strain>
    </source>
</reference>
<feature type="domain" description="TcaA second" evidence="7">
    <location>
        <begin position="79"/>
        <end position="174"/>
    </location>
</feature>
<dbReference type="Proteomes" id="UP000194499">
    <property type="component" value="Unassembled WGS sequence"/>
</dbReference>
<dbReference type="InterPro" id="IPR054529">
    <property type="entry name" value="TcaA_2nd"/>
</dbReference>
<dbReference type="Pfam" id="PF22820">
    <property type="entry name" value="TcaA_3rd_4th"/>
    <property type="match status" value="2"/>
</dbReference>
<evidence type="ECO:0000313" key="12">
    <source>
        <dbReference type="Proteomes" id="UP000194499"/>
    </source>
</evidence>
<evidence type="ECO:0000256" key="3">
    <source>
        <dbReference type="ARBA" id="ARBA00022692"/>
    </source>
</evidence>
<dbReference type="Pfam" id="PF22813">
    <property type="entry name" value="TcaA_2nd"/>
    <property type="match status" value="1"/>
</dbReference>
<dbReference type="EMBL" id="JAPNPE010000003">
    <property type="protein sequence ID" value="MDK7391970.1"/>
    <property type="molecule type" value="Genomic_DNA"/>
</dbReference>
<proteinExistence type="predicted"/>
<gene>
    <name evidence="11" type="primary">tcaA</name>
    <name evidence="11" type="ORF">BACERE00191_00895</name>
    <name evidence="10" type="ORF">OWO78_11005</name>
</gene>
<evidence type="ECO:0000256" key="6">
    <source>
        <dbReference type="SAM" id="Phobius"/>
    </source>
</evidence>
<dbReference type="PANTHER" id="PTHR40038">
    <property type="entry name" value="MEMBRANE-ASSOCIATED PROTEIN TCAA"/>
    <property type="match status" value="1"/>
</dbReference>
<name>A0A1J9Y493_9BACI</name>
<feature type="domain" description="TcaA 4th" evidence="9">
    <location>
        <begin position="178"/>
        <end position="247"/>
    </location>
</feature>
<dbReference type="Proteomes" id="UP001174229">
    <property type="component" value="Unassembled WGS sequence"/>
</dbReference>
<evidence type="ECO:0000259" key="9">
    <source>
        <dbReference type="Pfam" id="PF22820"/>
    </source>
</evidence>
<protein>
    <submittedName>
        <fullName evidence="11">Membrane-associated protein TcaA</fullName>
    </submittedName>
</protein>
<evidence type="ECO:0000256" key="4">
    <source>
        <dbReference type="ARBA" id="ARBA00022989"/>
    </source>
</evidence>
<evidence type="ECO:0000256" key="2">
    <source>
        <dbReference type="ARBA" id="ARBA00022475"/>
    </source>
</evidence>
<keyword evidence="5 6" id="KW-0472">Membrane</keyword>
<organism evidence="11 12">
    <name type="scientific">Bacillus pacificus</name>
    <dbReference type="NCBI Taxonomy" id="2026187"/>
    <lineage>
        <taxon>Bacteria</taxon>
        <taxon>Bacillati</taxon>
        <taxon>Bacillota</taxon>
        <taxon>Bacilli</taxon>
        <taxon>Bacillales</taxon>
        <taxon>Bacillaceae</taxon>
        <taxon>Bacillus</taxon>
        <taxon>Bacillus cereus group</taxon>
    </lineage>
</organism>
<dbReference type="PANTHER" id="PTHR40038:SF1">
    <property type="entry name" value="MEMBRANE-ASSOCIATED PROTEIN TCAA"/>
    <property type="match status" value="1"/>
</dbReference>
<evidence type="ECO:0000259" key="8">
    <source>
        <dbReference type="Pfam" id="PF22819"/>
    </source>
</evidence>
<evidence type="ECO:0000259" key="7">
    <source>
        <dbReference type="Pfam" id="PF22813"/>
    </source>
</evidence>
<sequence length="466" mass="52771">MKFCETCKEQFAGHLNFCPRCRHKLDDISAAGTVASSEEIQRETRPVRSKKNIFLFSGFIVIAALLFGVYQFGAYNFSKEKQVNAMIEAFQKKDVSAIDEFVKVDDPALKVKSEDIQAYIRYLKDNPSYNKALLYYLQKEAIAKNSTSGTVSFEDGRIIEDGKEWFLYPKYKFSMKSYYMNVSTTAKNAEIYVNDKKEIELSSSKNSKELGPYFPGSYVVKAQAKAELTKLETEKEVDLADEKKGTVEVNLSLEGNYVTISSDENEATVFVNGKKRGKLSNGSYKLGPVETDETVEVHLEKNTELGTIKSESIKVGDQSTYYLKFPKETPSVKEISSSAVGEFVRTHIYDNVRAISSNDFSIIANNYDKSGPSYKQDREYLQYLYQKGITEDLLTMEVRNVERQSATKYKVTTYEEYHIRYGDGSVKFKSFSNDHIVTVNGNGNILYYSLGANNTLKSEEISGPTR</sequence>
<keyword evidence="3 6" id="KW-0812">Transmembrane</keyword>
<reference evidence="12" key="1">
    <citation type="submission" date="2017-04" db="EMBL/GenBank/DDBJ databases">
        <authorList>
            <person name="Criscuolo A."/>
        </authorList>
    </citation>
    <scope>NUCLEOTIDE SEQUENCE [LARGE SCALE GENOMIC DNA]</scope>
</reference>
<feature type="domain" description="TcaA protein NTF2-like" evidence="8">
    <location>
        <begin position="337"/>
        <end position="450"/>
    </location>
</feature>
<reference evidence="11" key="2">
    <citation type="submission" date="2017-04" db="EMBL/GenBank/DDBJ databases">
        <authorList>
            <person name="Afonso C.L."/>
            <person name="Miller P.J."/>
            <person name="Scott M.A."/>
            <person name="Spackman E."/>
            <person name="Goraichik I."/>
            <person name="Dimitrov K.M."/>
            <person name="Suarez D.L."/>
            <person name="Swayne D.E."/>
        </authorList>
    </citation>
    <scope>NUCLEOTIDE SEQUENCE [LARGE SCALE GENOMIC DNA]</scope>
    <source>
        <strain evidence="11">16-00191</strain>
    </source>
</reference>
<dbReference type="EMBL" id="FWZB01000023">
    <property type="protein sequence ID" value="SMD74026.1"/>
    <property type="molecule type" value="Genomic_DNA"/>
</dbReference>
<dbReference type="AlphaFoldDB" id="A0A1J9Y493"/>
<comment type="subcellular location">
    <subcellularLocation>
        <location evidence="1">Cell membrane</location>
        <topology evidence="1">Single-pass membrane protein</topology>
    </subcellularLocation>
</comment>